<dbReference type="AlphaFoldDB" id="A0A4Y7S5D0"/>
<name>A0A4Y7S5D0_COPMI</name>
<sequence length="518" mass="57221">MDKPLSPKPCGSDTWAAEMAHEELSKKSFMIDVVVGYPERSSPPKHPVSLAEVWVRKPDDSGQGECFALTEIISGRWEVWGAIELPSGVEEVECVIKSKEGAVVGSSRLTGPSTGRGRDVNFTETEGGVEPIYTLQVADIQQSDMVTEGALHLEVSRRVIYLLLNGGNMHDIADHLGRSSLSIAKQRLKEGIPEQSIVDSSEYLDLRTAVQLTAKTGDLVESMLSALTRLELQRFKSTGDLADLSRSISDARRLVSILPEHSTKLPTLLDSLVDAFNSRWKRLRDLADLDAVIFFVQKAVEVTPPGGERLLGRLACLGNMFGARFLETNDVIDISGAISTWERALEHFPQNVKLQAKLGEVYRKRYRVGRSPSDLDKALSFTSLAADNTPEVDANLWGLLFFIGHEFDDRSHLTNSVDDIDKSIIAFRRAAQLIPPESEHLMDVVTAFAEALMGRFYRTRDASDIAEAIATVRRVMEACPEGHPSLPSLFKLLGSTFEARFVSSDASMTHCKWGEFDS</sequence>
<dbReference type="InterPro" id="IPR011990">
    <property type="entry name" value="TPR-like_helical_dom_sf"/>
</dbReference>
<protein>
    <submittedName>
        <fullName evidence="1">Uncharacterized protein</fullName>
    </submittedName>
</protein>
<dbReference type="Proteomes" id="UP000298030">
    <property type="component" value="Unassembled WGS sequence"/>
</dbReference>
<dbReference type="STRING" id="71717.A0A4Y7S5D0"/>
<comment type="caution">
    <text evidence="1">The sequence shown here is derived from an EMBL/GenBank/DDBJ whole genome shotgun (WGS) entry which is preliminary data.</text>
</comment>
<gene>
    <name evidence="1" type="ORF">FA13DRAFT_1822744</name>
</gene>
<keyword evidence="2" id="KW-1185">Reference proteome</keyword>
<proteinExistence type="predicted"/>
<dbReference type="SUPFAM" id="SSF81901">
    <property type="entry name" value="HCP-like"/>
    <property type="match status" value="1"/>
</dbReference>
<dbReference type="EMBL" id="QPFP01000334">
    <property type="protein sequence ID" value="TEB16311.1"/>
    <property type="molecule type" value="Genomic_DNA"/>
</dbReference>
<organism evidence="1 2">
    <name type="scientific">Coprinellus micaceus</name>
    <name type="common">Glistening ink-cap mushroom</name>
    <name type="synonym">Coprinus micaceus</name>
    <dbReference type="NCBI Taxonomy" id="71717"/>
    <lineage>
        <taxon>Eukaryota</taxon>
        <taxon>Fungi</taxon>
        <taxon>Dikarya</taxon>
        <taxon>Basidiomycota</taxon>
        <taxon>Agaricomycotina</taxon>
        <taxon>Agaricomycetes</taxon>
        <taxon>Agaricomycetidae</taxon>
        <taxon>Agaricales</taxon>
        <taxon>Agaricineae</taxon>
        <taxon>Psathyrellaceae</taxon>
        <taxon>Coprinellus</taxon>
    </lineage>
</organism>
<evidence type="ECO:0000313" key="1">
    <source>
        <dbReference type="EMBL" id="TEB16311.1"/>
    </source>
</evidence>
<evidence type="ECO:0000313" key="2">
    <source>
        <dbReference type="Proteomes" id="UP000298030"/>
    </source>
</evidence>
<dbReference type="Gene3D" id="1.25.40.10">
    <property type="entry name" value="Tetratricopeptide repeat domain"/>
    <property type="match status" value="1"/>
</dbReference>
<dbReference type="OrthoDB" id="9991317at2759"/>
<reference evidence="1 2" key="1">
    <citation type="journal article" date="2019" name="Nat. Ecol. Evol.">
        <title>Megaphylogeny resolves global patterns of mushroom evolution.</title>
        <authorList>
            <person name="Varga T."/>
            <person name="Krizsan K."/>
            <person name="Foldi C."/>
            <person name="Dima B."/>
            <person name="Sanchez-Garcia M."/>
            <person name="Sanchez-Ramirez S."/>
            <person name="Szollosi G.J."/>
            <person name="Szarkandi J.G."/>
            <person name="Papp V."/>
            <person name="Albert L."/>
            <person name="Andreopoulos W."/>
            <person name="Angelini C."/>
            <person name="Antonin V."/>
            <person name="Barry K.W."/>
            <person name="Bougher N.L."/>
            <person name="Buchanan P."/>
            <person name="Buyck B."/>
            <person name="Bense V."/>
            <person name="Catcheside P."/>
            <person name="Chovatia M."/>
            <person name="Cooper J."/>
            <person name="Damon W."/>
            <person name="Desjardin D."/>
            <person name="Finy P."/>
            <person name="Geml J."/>
            <person name="Haridas S."/>
            <person name="Hughes K."/>
            <person name="Justo A."/>
            <person name="Karasinski D."/>
            <person name="Kautmanova I."/>
            <person name="Kiss B."/>
            <person name="Kocsube S."/>
            <person name="Kotiranta H."/>
            <person name="LaButti K.M."/>
            <person name="Lechner B.E."/>
            <person name="Liimatainen K."/>
            <person name="Lipzen A."/>
            <person name="Lukacs Z."/>
            <person name="Mihaltcheva S."/>
            <person name="Morgado L.N."/>
            <person name="Niskanen T."/>
            <person name="Noordeloos M.E."/>
            <person name="Ohm R.A."/>
            <person name="Ortiz-Santana B."/>
            <person name="Ovrebo C."/>
            <person name="Racz N."/>
            <person name="Riley R."/>
            <person name="Savchenko A."/>
            <person name="Shiryaev A."/>
            <person name="Soop K."/>
            <person name="Spirin V."/>
            <person name="Szebenyi C."/>
            <person name="Tomsovsky M."/>
            <person name="Tulloss R.E."/>
            <person name="Uehling J."/>
            <person name="Grigoriev I.V."/>
            <person name="Vagvolgyi C."/>
            <person name="Papp T."/>
            <person name="Martin F.M."/>
            <person name="Miettinen O."/>
            <person name="Hibbett D.S."/>
            <person name="Nagy L.G."/>
        </authorList>
    </citation>
    <scope>NUCLEOTIDE SEQUENCE [LARGE SCALE GENOMIC DNA]</scope>
    <source>
        <strain evidence="1 2">FP101781</strain>
    </source>
</reference>
<accession>A0A4Y7S5D0</accession>